<gene>
    <name evidence="4" type="ORF">LADA_0H19394G</name>
</gene>
<reference evidence="4 5" key="1">
    <citation type="submission" date="2016-03" db="EMBL/GenBank/DDBJ databases">
        <authorList>
            <person name="Devillers H."/>
        </authorList>
    </citation>
    <scope>NUCLEOTIDE SEQUENCE [LARGE SCALE GENOMIC DNA]</scope>
    <source>
        <strain evidence="4">CBS 10888</strain>
    </source>
</reference>
<dbReference type="SUPFAM" id="SSF48403">
    <property type="entry name" value="Ankyrin repeat"/>
    <property type="match status" value="1"/>
</dbReference>
<dbReference type="InterPro" id="IPR036770">
    <property type="entry name" value="Ankyrin_rpt-contain_sf"/>
</dbReference>
<dbReference type="EMBL" id="LT598461">
    <property type="protein sequence ID" value="SCU99380.1"/>
    <property type="molecule type" value="Genomic_DNA"/>
</dbReference>
<dbReference type="OrthoDB" id="539213at2759"/>
<feature type="repeat" description="ANK" evidence="3">
    <location>
        <begin position="74"/>
        <end position="106"/>
    </location>
</feature>
<dbReference type="GO" id="GO:0005829">
    <property type="term" value="C:cytosol"/>
    <property type="evidence" value="ECO:0007669"/>
    <property type="project" value="EnsemblFungi"/>
</dbReference>
<dbReference type="GO" id="GO:1904855">
    <property type="term" value="F:proteasome regulatory particle binding"/>
    <property type="evidence" value="ECO:0007669"/>
    <property type="project" value="EnsemblFungi"/>
</dbReference>
<dbReference type="GO" id="GO:0005634">
    <property type="term" value="C:nucleus"/>
    <property type="evidence" value="ECO:0007669"/>
    <property type="project" value="EnsemblFungi"/>
</dbReference>
<dbReference type="STRING" id="1266660.A0A1G4K6B9"/>
<keyword evidence="5" id="KW-1185">Reference proteome</keyword>
<protein>
    <submittedName>
        <fullName evidence="4">LADA_0H19394g1_1</fullName>
    </submittedName>
</protein>
<keyword evidence="2 3" id="KW-0040">ANK repeat</keyword>
<proteinExistence type="predicted"/>
<accession>A0A1G4K6B9</accession>
<dbReference type="PANTHER" id="PTHR24198:SF165">
    <property type="entry name" value="ANKYRIN REPEAT-CONTAINING PROTEIN-RELATED"/>
    <property type="match status" value="1"/>
</dbReference>
<evidence type="ECO:0000256" key="3">
    <source>
        <dbReference type="PROSITE-ProRule" id="PRU00023"/>
    </source>
</evidence>
<feature type="repeat" description="ANK" evidence="3">
    <location>
        <begin position="142"/>
        <end position="174"/>
    </location>
</feature>
<dbReference type="Pfam" id="PF12796">
    <property type="entry name" value="Ank_2"/>
    <property type="match status" value="3"/>
</dbReference>
<feature type="repeat" description="ANK" evidence="3">
    <location>
        <begin position="109"/>
        <end position="141"/>
    </location>
</feature>
<dbReference type="GO" id="GO:0070682">
    <property type="term" value="P:proteasome regulatory particle assembly"/>
    <property type="evidence" value="ECO:0007669"/>
    <property type="project" value="EnsemblFungi"/>
</dbReference>
<evidence type="ECO:0000256" key="2">
    <source>
        <dbReference type="ARBA" id="ARBA00023043"/>
    </source>
</evidence>
<sequence>MPSDGTFPLHELCREGQASEVRALVDEQPDLVLKKDLDSRYPLHWAISYQHVDIIEFLLSRMQNVDLDDLVDDSGWSPVHIACSVGNIDVVTKLLNHSTKPDVNLTTTQGISALHLACSKQHLSIARLLTQEGASVRLKDARNQVPLHRAASIGSLPLVDLLCQNKSPVNIKDVQGWTPLFHALSEGHGDVAVALVQKYNADFVDLRDVDGKSPLDVAADEKVKDYFLHNTK</sequence>
<dbReference type="AlphaFoldDB" id="A0A1G4K6B9"/>
<dbReference type="Proteomes" id="UP000190274">
    <property type="component" value="Chromosome H"/>
</dbReference>
<dbReference type="GO" id="GO:0044183">
    <property type="term" value="F:protein folding chaperone"/>
    <property type="evidence" value="ECO:0007669"/>
    <property type="project" value="EnsemblFungi"/>
</dbReference>
<dbReference type="SMART" id="SM00248">
    <property type="entry name" value="ANK"/>
    <property type="match status" value="6"/>
</dbReference>
<dbReference type="PANTHER" id="PTHR24198">
    <property type="entry name" value="ANKYRIN REPEAT AND PROTEIN KINASE DOMAIN-CONTAINING PROTEIN"/>
    <property type="match status" value="1"/>
</dbReference>
<organism evidence="4 5">
    <name type="scientific">Lachancea dasiensis</name>
    <dbReference type="NCBI Taxonomy" id="1072105"/>
    <lineage>
        <taxon>Eukaryota</taxon>
        <taxon>Fungi</taxon>
        <taxon>Dikarya</taxon>
        <taxon>Ascomycota</taxon>
        <taxon>Saccharomycotina</taxon>
        <taxon>Saccharomycetes</taxon>
        <taxon>Saccharomycetales</taxon>
        <taxon>Saccharomycetaceae</taxon>
        <taxon>Lachancea</taxon>
    </lineage>
</organism>
<evidence type="ECO:0000313" key="5">
    <source>
        <dbReference type="Proteomes" id="UP000190274"/>
    </source>
</evidence>
<evidence type="ECO:0000313" key="4">
    <source>
        <dbReference type="EMBL" id="SCU99380.1"/>
    </source>
</evidence>
<evidence type="ECO:0000256" key="1">
    <source>
        <dbReference type="ARBA" id="ARBA00022737"/>
    </source>
</evidence>
<name>A0A1G4K6B9_9SACH</name>
<feature type="repeat" description="ANK" evidence="3">
    <location>
        <begin position="38"/>
        <end position="70"/>
    </location>
</feature>
<dbReference type="PROSITE" id="PS50088">
    <property type="entry name" value="ANK_REPEAT"/>
    <property type="match status" value="4"/>
</dbReference>
<keyword evidence="1" id="KW-0677">Repeat</keyword>
<dbReference type="Gene3D" id="1.25.40.20">
    <property type="entry name" value="Ankyrin repeat-containing domain"/>
    <property type="match status" value="1"/>
</dbReference>
<dbReference type="PROSITE" id="PS50297">
    <property type="entry name" value="ANK_REP_REGION"/>
    <property type="match status" value="3"/>
</dbReference>
<dbReference type="InterPro" id="IPR002110">
    <property type="entry name" value="Ankyrin_rpt"/>
</dbReference>